<comment type="caution">
    <text evidence="10">The sequence shown here is derived from an EMBL/GenBank/DDBJ whole genome shotgun (WGS) entry which is preliminary data.</text>
</comment>
<dbReference type="PANTHER" id="PTHR43806:SF65">
    <property type="entry name" value="SERINE PROTEASE APRX"/>
    <property type="match status" value="1"/>
</dbReference>
<dbReference type="InterPro" id="IPR003961">
    <property type="entry name" value="FN3_dom"/>
</dbReference>
<evidence type="ECO:0000256" key="8">
    <source>
        <dbReference type="SAM" id="MobiDB-lite"/>
    </source>
</evidence>
<dbReference type="Gene3D" id="2.60.40.1120">
    <property type="entry name" value="Carboxypeptidase-like, regulatory domain"/>
    <property type="match status" value="1"/>
</dbReference>
<dbReference type="Gene3D" id="3.40.50.200">
    <property type="entry name" value="Peptidase S8/S53 domain"/>
    <property type="match status" value="1"/>
</dbReference>
<keyword evidence="2 6" id="KW-0645">Protease</keyword>
<dbReference type="InterPro" id="IPR037045">
    <property type="entry name" value="S8pro/Inhibitor_I9_sf"/>
</dbReference>
<dbReference type="InterPro" id="IPR015500">
    <property type="entry name" value="Peptidase_S8_subtilisin-rel"/>
</dbReference>
<organism evidence="10 11">
    <name type="scientific">Candidatus Daviesbacteria bacterium RIFCSPHIGHO2_01_FULL_40_11</name>
    <dbReference type="NCBI Taxonomy" id="1797762"/>
    <lineage>
        <taxon>Bacteria</taxon>
        <taxon>Candidatus Daviesiibacteriota</taxon>
    </lineage>
</organism>
<dbReference type="SUPFAM" id="SSF49452">
    <property type="entry name" value="Starch-binding domain-like"/>
    <property type="match status" value="1"/>
</dbReference>
<dbReference type="Pfam" id="PF05922">
    <property type="entry name" value="Inhibitor_I9"/>
    <property type="match status" value="1"/>
</dbReference>
<evidence type="ECO:0000256" key="3">
    <source>
        <dbReference type="ARBA" id="ARBA00022801"/>
    </source>
</evidence>
<dbReference type="CDD" id="cd07474">
    <property type="entry name" value="Peptidases_S8_subtilisin_Vpr-like"/>
    <property type="match status" value="1"/>
</dbReference>
<protein>
    <recommendedName>
        <fullName evidence="9">Fibronectin type-III domain-containing protein</fullName>
    </recommendedName>
</protein>
<dbReference type="PANTHER" id="PTHR43806">
    <property type="entry name" value="PEPTIDASE S8"/>
    <property type="match status" value="1"/>
</dbReference>
<evidence type="ECO:0000256" key="2">
    <source>
        <dbReference type="ARBA" id="ARBA00022670"/>
    </source>
</evidence>
<dbReference type="Pfam" id="PF00041">
    <property type="entry name" value="fn3"/>
    <property type="match status" value="1"/>
</dbReference>
<dbReference type="InterPro" id="IPR013783">
    <property type="entry name" value="Ig-like_fold"/>
</dbReference>
<dbReference type="Pfam" id="PF00082">
    <property type="entry name" value="Peptidase_S8"/>
    <property type="match status" value="1"/>
</dbReference>
<evidence type="ECO:0000313" key="10">
    <source>
        <dbReference type="EMBL" id="OGE28872.1"/>
    </source>
</evidence>
<evidence type="ECO:0000256" key="1">
    <source>
        <dbReference type="ARBA" id="ARBA00011073"/>
    </source>
</evidence>
<dbReference type="Pfam" id="PF13620">
    <property type="entry name" value="CarboxypepD_reg"/>
    <property type="match status" value="1"/>
</dbReference>
<dbReference type="PROSITE" id="PS51892">
    <property type="entry name" value="SUBTILASE"/>
    <property type="match status" value="1"/>
</dbReference>
<dbReference type="GO" id="GO:0006508">
    <property type="term" value="P:proteolysis"/>
    <property type="evidence" value="ECO:0007669"/>
    <property type="project" value="UniProtKB-KW"/>
</dbReference>
<dbReference type="EMBL" id="MFCP01000014">
    <property type="protein sequence ID" value="OGE28872.1"/>
    <property type="molecule type" value="Genomic_DNA"/>
</dbReference>
<evidence type="ECO:0000256" key="7">
    <source>
        <dbReference type="RuleBase" id="RU003355"/>
    </source>
</evidence>
<dbReference type="PROSITE" id="PS00136">
    <property type="entry name" value="SUBTILASE_ASP"/>
    <property type="match status" value="1"/>
</dbReference>
<comment type="similarity">
    <text evidence="1 6 7">Belongs to the peptidase S8 family.</text>
</comment>
<dbReference type="SMART" id="SM00060">
    <property type="entry name" value="FN3"/>
    <property type="match status" value="1"/>
</dbReference>
<keyword evidence="3 6" id="KW-0378">Hydrolase</keyword>
<dbReference type="GO" id="GO:0030246">
    <property type="term" value="F:carbohydrate binding"/>
    <property type="evidence" value="ECO:0007669"/>
    <property type="project" value="InterPro"/>
</dbReference>
<proteinExistence type="inferred from homology"/>
<reference evidence="10 11" key="1">
    <citation type="journal article" date="2016" name="Nat. Commun.">
        <title>Thousands of microbial genomes shed light on interconnected biogeochemical processes in an aquifer system.</title>
        <authorList>
            <person name="Anantharaman K."/>
            <person name="Brown C.T."/>
            <person name="Hug L.A."/>
            <person name="Sharon I."/>
            <person name="Castelle C.J."/>
            <person name="Probst A.J."/>
            <person name="Thomas B.C."/>
            <person name="Singh A."/>
            <person name="Wilkins M.J."/>
            <person name="Karaoz U."/>
            <person name="Brodie E.L."/>
            <person name="Williams K.H."/>
            <person name="Hubbard S.S."/>
            <person name="Banfield J.F."/>
        </authorList>
    </citation>
    <scope>NUCLEOTIDE SEQUENCE [LARGE SCALE GENOMIC DNA]</scope>
</reference>
<feature type="domain" description="Fibronectin type-III" evidence="9">
    <location>
        <begin position="1342"/>
        <end position="1427"/>
    </location>
</feature>
<dbReference type="PROSITE" id="PS50853">
    <property type="entry name" value="FN3"/>
    <property type="match status" value="1"/>
</dbReference>
<dbReference type="PROSITE" id="PS00138">
    <property type="entry name" value="SUBTILASE_SER"/>
    <property type="match status" value="1"/>
</dbReference>
<dbReference type="InterPro" id="IPR013784">
    <property type="entry name" value="Carb-bd-like_fold"/>
</dbReference>
<dbReference type="SUPFAM" id="SSF52743">
    <property type="entry name" value="Subtilisin-like"/>
    <property type="match status" value="1"/>
</dbReference>
<evidence type="ECO:0000256" key="5">
    <source>
        <dbReference type="PIRSR" id="PIRSR615500-1"/>
    </source>
</evidence>
<dbReference type="Proteomes" id="UP000177555">
    <property type="component" value="Unassembled WGS sequence"/>
</dbReference>
<dbReference type="InterPro" id="IPR036852">
    <property type="entry name" value="Peptidase_S8/S53_dom_sf"/>
</dbReference>
<evidence type="ECO:0000256" key="6">
    <source>
        <dbReference type="PROSITE-ProRule" id="PRU01240"/>
    </source>
</evidence>
<dbReference type="InterPro" id="IPR000209">
    <property type="entry name" value="Peptidase_S8/S53_dom"/>
</dbReference>
<feature type="active site" description="Charge relay system" evidence="5 6">
    <location>
        <position position="237"/>
    </location>
</feature>
<dbReference type="InterPro" id="IPR010259">
    <property type="entry name" value="S8pro/Inhibitor_I9"/>
</dbReference>
<dbReference type="InterPro" id="IPR050131">
    <property type="entry name" value="Peptidase_S8_subtilisin-like"/>
</dbReference>
<dbReference type="SUPFAM" id="SSF49265">
    <property type="entry name" value="Fibronectin type III"/>
    <property type="match status" value="1"/>
</dbReference>
<feature type="region of interest" description="Disordered" evidence="8">
    <location>
        <begin position="1310"/>
        <end position="1349"/>
    </location>
</feature>
<evidence type="ECO:0000313" key="11">
    <source>
        <dbReference type="Proteomes" id="UP000177555"/>
    </source>
</evidence>
<name>A0A1F5JJV0_9BACT</name>
<accession>A0A1F5JJV0</accession>
<gene>
    <name evidence="10" type="ORF">A2867_02925</name>
</gene>
<dbReference type="GO" id="GO:0004252">
    <property type="term" value="F:serine-type endopeptidase activity"/>
    <property type="evidence" value="ECO:0007669"/>
    <property type="project" value="UniProtKB-UniRule"/>
</dbReference>
<keyword evidence="4 6" id="KW-0720">Serine protease</keyword>
<feature type="active site" description="Charge relay system" evidence="5 6">
    <location>
        <position position="477"/>
    </location>
</feature>
<dbReference type="Gene3D" id="3.30.70.80">
    <property type="entry name" value="Peptidase S8 propeptide/proteinase inhibitor I9"/>
    <property type="match status" value="1"/>
</dbReference>
<evidence type="ECO:0000256" key="4">
    <source>
        <dbReference type="ARBA" id="ARBA00022825"/>
    </source>
</evidence>
<evidence type="ECO:0000259" key="9">
    <source>
        <dbReference type="PROSITE" id="PS50853"/>
    </source>
</evidence>
<dbReference type="Gene3D" id="2.60.40.10">
    <property type="entry name" value="Immunoglobulins"/>
    <property type="match status" value="1"/>
</dbReference>
<dbReference type="InterPro" id="IPR034213">
    <property type="entry name" value="S8_Vpr-like"/>
</dbReference>
<dbReference type="InterPro" id="IPR036116">
    <property type="entry name" value="FN3_sf"/>
</dbReference>
<dbReference type="InterPro" id="IPR023827">
    <property type="entry name" value="Peptidase_S8_Asp-AS"/>
</dbReference>
<dbReference type="InterPro" id="IPR023828">
    <property type="entry name" value="Peptidase_S8_Ser-AS"/>
</dbReference>
<feature type="compositionally biased region" description="Pro residues" evidence="8">
    <location>
        <begin position="1320"/>
        <end position="1342"/>
    </location>
</feature>
<sequence>MFLVVASLFPFKDQLFNILYPKPSSKAQEGDFITFTKQYFGSDGVLIASEEKKIQLTGESQAFINGERVEDLIPTTGPVIVDEREESGALKKYIVELDSKSLGEENLELKGKGVGDAERVEKVKSLKGTKAQERQTLKAEINKSLGKKLVKGNPKKDERRIFQEFDTSFHGFSIELLPNELDKVKSLKGVKRVVEDGIVKVTIDSSVPMIKAPDAWPLVDGKGAPLTGYGIKIGIIDTGVDYTHPDLGGCFGLGCKVEGGWDFINNDPNPMDDHGHGTHVAATAGGKGVLADGTKLYGVAPDATIYGYKVLDAGGSGSWSTVTAGIDRCLDPNLDGNLTDHLDVCSMSLGGPGTPDSPPSLASDNAMRNGVVMTIAAGNSGPGYQTIGSPGTSREAITVGAACKPEDIGRSSACSTNIASFSSRGPVKWVDTTGTAQEMIKPDIVSPGVNICAAEWGTWLSDRRCKDDKHIAIAGTSMATPHVAGMAALLRQAAPQATPADIKTAIKARAVPYSGFDENTQGKGLINTIESLKYLSPNLDFSSNLYATPYSWPVITDISQATYSTSQSFTITNTTASETTATVSAQNLPAGVTIIPDKPSLTIPGNGTATFTATLTADYSVLASGQTYLAQLLVSSSVKQLYIAVTITAPNRLSVAKNVDFGVDSPDLSGTWTSTKDFQLTNLQNVSGTYSLTTDCCYGPNGKVTSGISVSLPASTALSPNESKTLSATASVDNNTIPNGSYSGQILISSPLQNTLRIPFSITKYYRLTITYPATSYPKNIGFHNQASLEQMSYVAAGSGSITYLLTQKYPVLDVVGIFTDYGENPIQTYVVKENLAFSGDNTVAIDPAEATLEITPFYTGIDGEPLGQYGSTSFARQLPALKFKKNGFPSSLGGFGNFGALRVKVNPISSNYLLSLAAHYKYPSTADINTMVNFEHVLANGISSSVNLTNTKDNLRLIPVFGYPPSGESSVAIRLAQCASSILAQTACYTDTGMSAQAASNYRLDLYALPIETPPDFGVMVYQSVEIRLGNSLNIIGEKTALAFDKTGIKKWINSPIITFVGPETEVAPSFSQPAEFLPITNTNRLDLGILPYNFQTFWLIRPDTYYIGNLNGLGGGLRDQDWNSIRFTNANILKYQVVRDGNLIREAIYDPAGSVYLTDAIGNLPGNYEIKILGNTIINGVTTTHSYKSSFNLPAGFSSSDDREAPITRNFSFLSGGMPAQVVDSTRSPHTMKFTLDPLGGTISSVVLRLKTDIADWQDLTLNQDSTTEEYSASVSVITDANLYTFELTATDNSNNVLTYSFQLPKGTVPGGGGGVPTPSPSPTPTPTPTPPPDTTPPTAPTNLKANPVSSSQINLAWNPSSDNVAVVGYEVYRDGVKIATAATTSYGDANLTPSTTYSYYVVALDQAGNVSPSSNTVSVATQPAQTYGSILGTVYSSAGGIVPGTKITIRVGNSNKIYYSNSLGIYSIPNLPPGTYSLTFQAKGYVNQRISVTVTANNTTTRDVTMIKR</sequence>
<dbReference type="PRINTS" id="PR00723">
    <property type="entry name" value="SUBTILISIN"/>
</dbReference>
<feature type="active site" description="Charge relay system" evidence="5 6">
    <location>
        <position position="276"/>
    </location>
</feature>
<dbReference type="CDD" id="cd00063">
    <property type="entry name" value="FN3"/>
    <property type="match status" value="1"/>
</dbReference>